<dbReference type="Proteomes" id="UP001430306">
    <property type="component" value="Unassembled WGS sequence"/>
</dbReference>
<protein>
    <submittedName>
        <fullName evidence="4">Uncharacterized protein</fullName>
    </submittedName>
</protein>
<accession>A0ABS8NEX7</accession>
<feature type="region of interest" description="Disordered" evidence="2">
    <location>
        <begin position="473"/>
        <end position="587"/>
    </location>
</feature>
<evidence type="ECO:0000256" key="3">
    <source>
        <dbReference type="SAM" id="Phobius"/>
    </source>
</evidence>
<evidence type="ECO:0000313" key="5">
    <source>
        <dbReference type="Proteomes" id="UP001430306"/>
    </source>
</evidence>
<feature type="compositionally biased region" description="Polar residues" evidence="2">
    <location>
        <begin position="509"/>
        <end position="532"/>
    </location>
</feature>
<feature type="coiled-coil region" evidence="1">
    <location>
        <begin position="149"/>
        <end position="176"/>
    </location>
</feature>
<reference evidence="4" key="1">
    <citation type="submission" date="2021-11" db="EMBL/GenBank/DDBJ databases">
        <title>Genome sequence.</title>
        <authorList>
            <person name="Sun Q."/>
        </authorList>
    </citation>
    <scope>NUCLEOTIDE SEQUENCE</scope>
    <source>
        <strain evidence="4">JC740</strain>
    </source>
</reference>
<feature type="region of interest" description="Disordered" evidence="2">
    <location>
        <begin position="426"/>
        <end position="454"/>
    </location>
</feature>
<name>A0ABS8NEX7_9BACT</name>
<evidence type="ECO:0000313" key="4">
    <source>
        <dbReference type="EMBL" id="MCC9642104.1"/>
    </source>
</evidence>
<evidence type="ECO:0000256" key="1">
    <source>
        <dbReference type="SAM" id="Coils"/>
    </source>
</evidence>
<gene>
    <name evidence="4" type="ORF">LOC71_07450</name>
</gene>
<comment type="caution">
    <text evidence="4">The sequence shown here is derived from an EMBL/GenBank/DDBJ whole genome shotgun (WGS) entry which is preliminary data.</text>
</comment>
<proteinExistence type="predicted"/>
<sequence length="703" mass="75026">MSRRRASLSPSLFPFLAVLVCTLGTLILLLALVAEKARDTSVPQVALAEDDSVAVPTTDDPSNPSVESAVSAKADAQPSAMTASMATSLLEEEEFRVTELVAHREKQTEKVERRRDELTQIQSATQKLRSRLKLLSDEVDAAVSPEDAMQVDEQAIVMMREEMETLRREIAELESVKSGDKPRVVIVPHRGPNGSARRPIYVECTANGITIWPEDTRITHTQLIAGVESGSPTANPLDAALRVVRRHAVQHYGDSAPPYPLLIVRPDGIETFVVARAAMGDWDDQYGYELVPGEVDLAFPKADSTLKPKIELAIHEAVNRNAYRYIGGRGGAGSGGSGGDVAGSVGGPRSNPLSGGQDYHAKPDGSYASGSGPMFSGSTQGNEIGRQTGRDSGSRNGLGSGAEETRPSKPLPVLSARSLDRQARSNGFAPLRDNGPPLTAGGMAEPVPGSTHERFGAAETHSDALNEYLAQKDKPLSSRMPSAGQSGTGDSANANLMAAGQEAMDGSDLSDQSEPFQSNTDADQRGASSQVNGEMASGMKQPSGGQSAAASVSMSSAPAASQAQPPAGAPPQSMNMQMDQQQPAPTMVRREGKDWALPRSMAGMNGTQVVRPIAMVCHHDRYELVQNNEVIQSFPFENGSVYNATLRLATAVRDRVDSWGTTLPGGRWQPRLDVLVAPHAEQRFHELQTLMNGSGVEIMRRVR</sequence>
<feature type="compositionally biased region" description="Polar residues" evidence="2">
    <location>
        <begin position="479"/>
        <end position="494"/>
    </location>
</feature>
<evidence type="ECO:0000256" key="2">
    <source>
        <dbReference type="SAM" id="MobiDB-lite"/>
    </source>
</evidence>
<keyword evidence="3" id="KW-0472">Membrane</keyword>
<organism evidence="4 5">
    <name type="scientific">Rhodopirellula halodulae</name>
    <dbReference type="NCBI Taxonomy" id="2894198"/>
    <lineage>
        <taxon>Bacteria</taxon>
        <taxon>Pseudomonadati</taxon>
        <taxon>Planctomycetota</taxon>
        <taxon>Planctomycetia</taxon>
        <taxon>Pirellulales</taxon>
        <taxon>Pirellulaceae</taxon>
        <taxon>Rhodopirellula</taxon>
    </lineage>
</organism>
<feature type="compositionally biased region" description="Polar residues" evidence="2">
    <location>
        <begin position="574"/>
        <end position="584"/>
    </location>
</feature>
<keyword evidence="1" id="KW-0175">Coiled coil</keyword>
<feature type="compositionally biased region" description="Gly residues" evidence="2">
    <location>
        <begin position="331"/>
        <end position="346"/>
    </location>
</feature>
<keyword evidence="3" id="KW-0812">Transmembrane</keyword>
<keyword evidence="3" id="KW-1133">Transmembrane helix</keyword>
<dbReference type="RefSeq" id="WP_230272782.1">
    <property type="nucleotide sequence ID" value="NZ_JAJKFW010000016.1"/>
</dbReference>
<feature type="region of interest" description="Disordered" evidence="2">
    <location>
        <begin position="331"/>
        <end position="413"/>
    </location>
</feature>
<feature type="compositionally biased region" description="Low complexity" evidence="2">
    <location>
        <begin position="541"/>
        <end position="573"/>
    </location>
</feature>
<dbReference type="EMBL" id="JAJKFW010000016">
    <property type="protein sequence ID" value="MCC9642104.1"/>
    <property type="molecule type" value="Genomic_DNA"/>
</dbReference>
<feature type="transmembrane region" description="Helical" evidence="3">
    <location>
        <begin position="12"/>
        <end position="34"/>
    </location>
</feature>
<keyword evidence="5" id="KW-1185">Reference proteome</keyword>